<keyword evidence="2 3" id="KW-0040">ANK repeat</keyword>
<dbReference type="SMART" id="SM00248">
    <property type="entry name" value="ANK"/>
    <property type="match status" value="3"/>
</dbReference>
<dbReference type="PROSITE" id="PS50088">
    <property type="entry name" value="ANK_REPEAT"/>
    <property type="match status" value="2"/>
</dbReference>
<dbReference type="AlphaFoldDB" id="A0AAV2HQL1"/>
<sequence>GKDLNLVYPGGRTLLTKAIEDNEALSTVEAIIHAEANVDVQNMQGKTALVVAIRVRRPDVLRVLLESGSNQDFRSHNGFTDLTVEPDLVSSIKNSCNVNSTDETGTTPLMYAVKRHYDDCVRLLLLAVADVNRINKNKGNALSHLPCSEVPTLLLKI</sequence>
<evidence type="ECO:0000256" key="3">
    <source>
        <dbReference type="PROSITE-ProRule" id="PRU00023"/>
    </source>
</evidence>
<reference evidence="4 5" key="1">
    <citation type="submission" date="2024-04" db="EMBL/GenBank/DDBJ databases">
        <authorList>
            <consortium name="Genoscope - CEA"/>
            <person name="William W."/>
        </authorList>
    </citation>
    <scope>NUCLEOTIDE SEQUENCE [LARGE SCALE GENOMIC DNA]</scope>
</reference>
<dbReference type="PANTHER" id="PTHR24198">
    <property type="entry name" value="ANKYRIN REPEAT AND PROTEIN KINASE DOMAIN-CONTAINING PROTEIN"/>
    <property type="match status" value="1"/>
</dbReference>
<evidence type="ECO:0000256" key="1">
    <source>
        <dbReference type="ARBA" id="ARBA00022737"/>
    </source>
</evidence>
<proteinExistence type="predicted"/>
<keyword evidence="1" id="KW-0677">Repeat</keyword>
<accession>A0AAV2HQL1</accession>
<feature type="repeat" description="ANK" evidence="3">
    <location>
        <begin position="44"/>
        <end position="76"/>
    </location>
</feature>
<evidence type="ECO:0000313" key="5">
    <source>
        <dbReference type="Proteomes" id="UP001497497"/>
    </source>
</evidence>
<gene>
    <name evidence="4" type="ORF">GSLYS_00009922001</name>
</gene>
<feature type="non-terminal residue" evidence="4">
    <location>
        <position position="1"/>
    </location>
</feature>
<protein>
    <submittedName>
        <fullName evidence="4">Uncharacterized protein</fullName>
    </submittedName>
</protein>
<evidence type="ECO:0000256" key="2">
    <source>
        <dbReference type="ARBA" id="ARBA00023043"/>
    </source>
</evidence>
<feature type="repeat" description="ANK" evidence="3">
    <location>
        <begin position="104"/>
        <end position="136"/>
    </location>
</feature>
<evidence type="ECO:0000313" key="4">
    <source>
        <dbReference type="EMBL" id="CAL1536009.1"/>
    </source>
</evidence>
<organism evidence="4 5">
    <name type="scientific">Lymnaea stagnalis</name>
    <name type="common">Great pond snail</name>
    <name type="synonym">Helix stagnalis</name>
    <dbReference type="NCBI Taxonomy" id="6523"/>
    <lineage>
        <taxon>Eukaryota</taxon>
        <taxon>Metazoa</taxon>
        <taxon>Spiralia</taxon>
        <taxon>Lophotrochozoa</taxon>
        <taxon>Mollusca</taxon>
        <taxon>Gastropoda</taxon>
        <taxon>Heterobranchia</taxon>
        <taxon>Euthyneura</taxon>
        <taxon>Panpulmonata</taxon>
        <taxon>Hygrophila</taxon>
        <taxon>Lymnaeoidea</taxon>
        <taxon>Lymnaeidae</taxon>
        <taxon>Lymnaea</taxon>
    </lineage>
</organism>
<dbReference type="Pfam" id="PF12796">
    <property type="entry name" value="Ank_2"/>
    <property type="match status" value="2"/>
</dbReference>
<dbReference type="Gene3D" id="1.25.40.20">
    <property type="entry name" value="Ankyrin repeat-containing domain"/>
    <property type="match status" value="2"/>
</dbReference>
<dbReference type="InterPro" id="IPR036770">
    <property type="entry name" value="Ankyrin_rpt-contain_sf"/>
</dbReference>
<comment type="caution">
    <text evidence="4">The sequence shown here is derived from an EMBL/GenBank/DDBJ whole genome shotgun (WGS) entry which is preliminary data.</text>
</comment>
<dbReference type="InterPro" id="IPR002110">
    <property type="entry name" value="Ankyrin_rpt"/>
</dbReference>
<dbReference type="PROSITE" id="PS50297">
    <property type="entry name" value="ANK_REP_REGION"/>
    <property type="match status" value="2"/>
</dbReference>
<dbReference type="SUPFAM" id="SSF48403">
    <property type="entry name" value="Ankyrin repeat"/>
    <property type="match status" value="1"/>
</dbReference>
<dbReference type="PANTHER" id="PTHR24198:SF165">
    <property type="entry name" value="ANKYRIN REPEAT-CONTAINING PROTEIN-RELATED"/>
    <property type="match status" value="1"/>
</dbReference>
<dbReference type="Proteomes" id="UP001497497">
    <property type="component" value="Unassembled WGS sequence"/>
</dbReference>
<name>A0AAV2HQL1_LYMST</name>
<dbReference type="EMBL" id="CAXITT010000217">
    <property type="protein sequence ID" value="CAL1536009.1"/>
    <property type="molecule type" value="Genomic_DNA"/>
</dbReference>
<keyword evidence="5" id="KW-1185">Reference proteome</keyword>